<dbReference type="Gene3D" id="1.10.443.10">
    <property type="entry name" value="Intergrase catalytic core"/>
    <property type="match status" value="1"/>
</dbReference>
<dbReference type="InterPro" id="IPR050090">
    <property type="entry name" value="Tyrosine_recombinase_XerCD"/>
</dbReference>
<keyword evidence="2" id="KW-0229">DNA integration</keyword>
<dbReference type="RefSeq" id="WP_109619375.1">
    <property type="nucleotide sequence ID" value="NZ_QGDO01000003.1"/>
</dbReference>
<evidence type="ECO:0000256" key="5">
    <source>
        <dbReference type="PROSITE-ProRule" id="PRU01248"/>
    </source>
</evidence>
<evidence type="ECO:0000313" key="8">
    <source>
        <dbReference type="EMBL" id="PWJ42435.1"/>
    </source>
</evidence>
<dbReference type="InterPro" id="IPR004107">
    <property type="entry name" value="Integrase_SAM-like_N"/>
</dbReference>
<dbReference type="PANTHER" id="PTHR30349">
    <property type="entry name" value="PHAGE INTEGRASE-RELATED"/>
    <property type="match status" value="1"/>
</dbReference>
<dbReference type="GO" id="GO:0003677">
    <property type="term" value="F:DNA binding"/>
    <property type="evidence" value="ECO:0007669"/>
    <property type="project" value="UniProtKB-UniRule"/>
</dbReference>
<comment type="caution">
    <text evidence="8">The sequence shown here is derived from an EMBL/GenBank/DDBJ whole genome shotgun (WGS) entry which is preliminary data.</text>
</comment>
<gene>
    <name evidence="8" type="ORF">BC781_103687</name>
</gene>
<keyword evidence="3 5" id="KW-0238">DNA-binding</keyword>
<dbReference type="SUPFAM" id="SSF56349">
    <property type="entry name" value="DNA breaking-rejoining enzymes"/>
    <property type="match status" value="1"/>
</dbReference>
<feature type="domain" description="Tyr recombinase" evidence="6">
    <location>
        <begin position="203"/>
        <end position="376"/>
    </location>
</feature>
<dbReference type="InterPro" id="IPR013762">
    <property type="entry name" value="Integrase-like_cat_sf"/>
</dbReference>
<dbReference type="Pfam" id="PF00589">
    <property type="entry name" value="Phage_integrase"/>
    <property type="match status" value="1"/>
</dbReference>
<evidence type="ECO:0000256" key="1">
    <source>
        <dbReference type="ARBA" id="ARBA00008857"/>
    </source>
</evidence>
<evidence type="ECO:0000256" key="3">
    <source>
        <dbReference type="ARBA" id="ARBA00023125"/>
    </source>
</evidence>
<dbReference type="EMBL" id="QGDO01000003">
    <property type="protein sequence ID" value="PWJ42435.1"/>
    <property type="molecule type" value="Genomic_DNA"/>
</dbReference>
<evidence type="ECO:0000313" key="9">
    <source>
        <dbReference type="Proteomes" id="UP000245535"/>
    </source>
</evidence>
<dbReference type="Gene3D" id="1.10.150.130">
    <property type="match status" value="1"/>
</dbReference>
<accession>A0A315ZA29</accession>
<dbReference type="PANTHER" id="PTHR30349:SF41">
    <property type="entry name" value="INTEGRASE_RECOMBINASE PROTEIN MJ0367-RELATED"/>
    <property type="match status" value="1"/>
</dbReference>
<evidence type="ECO:0000256" key="4">
    <source>
        <dbReference type="ARBA" id="ARBA00023172"/>
    </source>
</evidence>
<protein>
    <submittedName>
        <fullName evidence="8">Site-specific recombinase XerD</fullName>
    </submittedName>
</protein>
<dbReference type="NCBIfam" id="NF040815">
    <property type="entry name" value="recomb_XerA_Arch"/>
    <property type="match status" value="1"/>
</dbReference>
<dbReference type="InterPro" id="IPR044068">
    <property type="entry name" value="CB"/>
</dbReference>
<evidence type="ECO:0000256" key="2">
    <source>
        <dbReference type="ARBA" id="ARBA00022908"/>
    </source>
</evidence>
<dbReference type="PROSITE" id="PS51900">
    <property type="entry name" value="CB"/>
    <property type="match status" value="1"/>
</dbReference>
<keyword evidence="4" id="KW-0233">DNA recombination</keyword>
<proteinExistence type="inferred from homology"/>
<keyword evidence="9" id="KW-1185">Reference proteome</keyword>
<dbReference type="PROSITE" id="PS51898">
    <property type="entry name" value="TYR_RECOMBINASE"/>
    <property type="match status" value="1"/>
</dbReference>
<evidence type="ECO:0000259" key="6">
    <source>
        <dbReference type="PROSITE" id="PS51898"/>
    </source>
</evidence>
<sequence>MAVHSKKIKLSKLRINQQRFIRIDFENEEGIKQLIKQLPDVKWYNPLDCVFIPNTPYHLQSVFRLFKGLAWIDANALFQKRDLTKADTYTGLYQKYQRIKIGEKAKEALLLMLDRLEGLRYSVRTANIYLHCFEKFLSHYPSHDIDKIQKHEIEQYLLHLVRDREMSASTQNQTINAIKFYYEHILQWDTQYYHVQRPNKPTLLPKVISKWDIQNILNQATNIKHRALLACIYGGGLRVSEACHLRIKDIDSERMVINVRGGKGLQDRTTLLSTKTLEWLREYYKIYKPQEYLFEGEAKGKAYSPHSVRRLLDRYAKRAQITVKVTPHMLRHSFATHLLEDGVDLRYIQALLGHRSSKTTEIYTHVSTKEIKEFRNPLDSIFEK</sequence>
<dbReference type="GO" id="GO:0015074">
    <property type="term" value="P:DNA integration"/>
    <property type="evidence" value="ECO:0007669"/>
    <property type="project" value="UniProtKB-KW"/>
</dbReference>
<reference evidence="8 9" key="1">
    <citation type="submission" date="2018-03" db="EMBL/GenBank/DDBJ databases">
        <title>Genomic Encyclopedia of Archaeal and Bacterial Type Strains, Phase II (KMG-II): from individual species to whole genera.</title>
        <authorList>
            <person name="Goeker M."/>
        </authorList>
    </citation>
    <scope>NUCLEOTIDE SEQUENCE [LARGE SCALE GENOMIC DNA]</scope>
    <source>
        <strain evidence="8 9">DSM 28229</strain>
    </source>
</reference>
<dbReference type="Proteomes" id="UP000245535">
    <property type="component" value="Unassembled WGS sequence"/>
</dbReference>
<dbReference type="InterPro" id="IPR010998">
    <property type="entry name" value="Integrase_recombinase_N"/>
</dbReference>
<dbReference type="GO" id="GO:0006310">
    <property type="term" value="P:DNA recombination"/>
    <property type="evidence" value="ECO:0007669"/>
    <property type="project" value="UniProtKB-KW"/>
</dbReference>
<dbReference type="OrthoDB" id="9801717at2"/>
<dbReference type="AlphaFoldDB" id="A0A315ZA29"/>
<dbReference type="Pfam" id="PF13495">
    <property type="entry name" value="Phage_int_SAM_4"/>
    <property type="match status" value="1"/>
</dbReference>
<dbReference type="InterPro" id="IPR002104">
    <property type="entry name" value="Integrase_catalytic"/>
</dbReference>
<feature type="domain" description="Core-binding (CB)" evidence="7">
    <location>
        <begin position="103"/>
        <end position="186"/>
    </location>
</feature>
<comment type="similarity">
    <text evidence="1">Belongs to the 'phage' integrase family.</text>
</comment>
<organism evidence="8 9">
    <name type="scientific">Sediminitomix flava</name>
    <dbReference type="NCBI Taxonomy" id="379075"/>
    <lineage>
        <taxon>Bacteria</taxon>
        <taxon>Pseudomonadati</taxon>
        <taxon>Bacteroidota</taxon>
        <taxon>Cytophagia</taxon>
        <taxon>Cytophagales</taxon>
        <taxon>Flammeovirgaceae</taxon>
        <taxon>Sediminitomix</taxon>
    </lineage>
</organism>
<evidence type="ECO:0000259" key="7">
    <source>
        <dbReference type="PROSITE" id="PS51900"/>
    </source>
</evidence>
<name>A0A315ZA29_SEDFL</name>
<dbReference type="InterPro" id="IPR011010">
    <property type="entry name" value="DNA_brk_join_enz"/>
</dbReference>